<name>A0A644ZAC0_9ZZZZ</name>
<organism evidence="1">
    <name type="scientific">bioreactor metagenome</name>
    <dbReference type="NCBI Taxonomy" id="1076179"/>
    <lineage>
        <taxon>unclassified sequences</taxon>
        <taxon>metagenomes</taxon>
        <taxon>ecological metagenomes</taxon>
    </lineage>
</organism>
<evidence type="ECO:0008006" key="2">
    <source>
        <dbReference type="Google" id="ProtNLM"/>
    </source>
</evidence>
<protein>
    <recommendedName>
        <fullName evidence="2">Glycosyltransferase 2-like domain-containing protein</fullName>
    </recommendedName>
</protein>
<proteinExistence type="predicted"/>
<dbReference type="SUPFAM" id="SSF53448">
    <property type="entry name" value="Nucleotide-diphospho-sugar transferases"/>
    <property type="match status" value="1"/>
</dbReference>
<sequence>MGKKYLVNLPIRIQIWIRPSILKQQFEVIKKARPSVLFLVSDGPRNEEEKKLINESRSIVENIDWECTVYRMYENSNIGMYAMGKKARDFIFSKVDRCAFMEDDYIPSVSYFSFCAELLEKYKNDLRVIMINGNNQLGTYDKPTSDYFFSHEGSIWGAAYWKRTYDKHYDTDFLNDPYIKSKLIEQGKVIKRSKFINKTTQRAFDEVYMTGSEYNLGIIKCLQNQLIIVPTKNLISNLGNDDKATHSSEYKKMPRAMRKIFHSKTYEYDFPLKHPKYVMPDYYYSKQIRKILGHGEYRYVIYLQKLESFILHVFYGDFNRINKKIIEYVRGIFKLKQSR</sequence>
<dbReference type="AlphaFoldDB" id="A0A644ZAC0"/>
<gene>
    <name evidence="1" type="ORF">SDC9_84421</name>
</gene>
<comment type="caution">
    <text evidence="1">The sequence shown here is derived from an EMBL/GenBank/DDBJ whole genome shotgun (WGS) entry which is preliminary data.</text>
</comment>
<dbReference type="InterPro" id="IPR029044">
    <property type="entry name" value="Nucleotide-diphossugar_trans"/>
</dbReference>
<dbReference type="Gene3D" id="3.90.550.10">
    <property type="entry name" value="Spore Coat Polysaccharide Biosynthesis Protein SpsA, Chain A"/>
    <property type="match status" value="1"/>
</dbReference>
<accession>A0A644ZAC0</accession>
<reference evidence="1" key="1">
    <citation type="submission" date="2019-08" db="EMBL/GenBank/DDBJ databases">
        <authorList>
            <person name="Kucharzyk K."/>
            <person name="Murdoch R.W."/>
            <person name="Higgins S."/>
            <person name="Loffler F."/>
        </authorList>
    </citation>
    <scope>NUCLEOTIDE SEQUENCE</scope>
</reference>
<evidence type="ECO:0000313" key="1">
    <source>
        <dbReference type="EMBL" id="MPM37802.1"/>
    </source>
</evidence>
<dbReference type="EMBL" id="VSSQ01008069">
    <property type="protein sequence ID" value="MPM37802.1"/>
    <property type="molecule type" value="Genomic_DNA"/>
</dbReference>